<gene>
    <name evidence="1" type="ORF">EY643_02605</name>
</gene>
<evidence type="ECO:0000313" key="2">
    <source>
        <dbReference type="Proteomes" id="UP000326287"/>
    </source>
</evidence>
<dbReference type="OrthoDB" id="8548336at2"/>
<reference evidence="1 2" key="1">
    <citation type="submission" date="2019-02" db="EMBL/GenBank/DDBJ databases">
        <authorList>
            <person name="Li S.-H."/>
        </authorList>
    </citation>
    <scope>NUCLEOTIDE SEQUENCE [LARGE SCALE GENOMIC DNA]</scope>
    <source>
        <strain evidence="1 2">IMCC14385</strain>
    </source>
</reference>
<name>A0A5P9NFQ1_9GAMM</name>
<dbReference type="EMBL" id="CP036422">
    <property type="protein sequence ID" value="QFU74633.1"/>
    <property type="molecule type" value="Genomic_DNA"/>
</dbReference>
<accession>A0A5P9NFQ1</accession>
<protein>
    <submittedName>
        <fullName evidence="1">Uncharacterized protein</fullName>
    </submittedName>
</protein>
<proteinExistence type="predicted"/>
<dbReference type="RefSeq" id="WP_152660745.1">
    <property type="nucleotide sequence ID" value="NZ_CP036422.1"/>
</dbReference>
<sequence length="162" mass="17817">MLAYSETPAMLGNADPTPRIRVYSNGRVLVHFPVYMKKAGQYELWLSEAELEQLLTLASKLVGNDGAVASARLDEALQTEAEATGFAQYRSDSMIETLDLNIEKFKAGANVAATSMEETITWKHKEFSSAAYPQVQGLADMEALRNAIKEITSSDELEVVQP</sequence>
<organism evidence="1 2">
    <name type="scientific">Halioglobus maricola</name>
    <dbReference type="NCBI Taxonomy" id="2601894"/>
    <lineage>
        <taxon>Bacteria</taxon>
        <taxon>Pseudomonadati</taxon>
        <taxon>Pseudomonadota</taxon>
        <taxon>Gammaproteobacteria</taxon>
        <taxon>Cellvibrionales</taxon>
        <taxon>Halieaceae</taxon>
        <taxon>Halioglobus</taxon>
    </lineage>
</organism>
<dbReference type="Proteomes" id="UP000326287">
    <property type="component" value="Chromosome"/>
</dbReference>
<evidence type="ECO:0000313" key="1">
    <source>
        <dbReference type="EMBL" id="QFU74633.1"/>
    </source>
</evidence>
<keyword evidence="2" id="KW-1185">Reference proteome</keyword>
<dbReference type="AlphaFoldDB" id="A0A5P9NFQ1"/>
<dbReference type="KEGG" id="halc:EY643_02605"/>